<keyword evidence="3" id="KW-1185">Reference proteome</keyword>
<dbReference type="GO" id="GO:0008757">
    <property type="term" value="F:S-adenosylmethionine-dependent methyltransferase activity"/>
    <property type="evidence" value="ECO:0007669"/>
    <property type="project" value="InterPro"/>
</dbReference>
<feature type="domain" description="Methyltransferase" evidence="1">
    <location>
        <begin position="39"/>
        <end position="157"/>
    </location>
</feature>
<evidence type="ECO:0000313" key="3">
    <source>
        <dbReference type="Proteomes" id="UP000724672"/>
    </source>
</evidence>
<proteinExistence type="predicted"/>
<evidence type="ECO:0000259" key="1">
    <source>
        <dbReference type="Pfam" id="PF13847"/>
    </source>
</evidence>
<dbReference type="SUPFAM" id="SSF53335">
    <property type="entry name" value="S-adenosyl-L-methionine-dependent methyltransferases"/>
    <property type="match status" value="1"/>
</dbReference>
<name>A0A942URJ3_9FIRM</name>
<dbReference type="Proteomes" id="UP000724672">
    <property type="component" value="Unassembled WGS sequence"/>
</dbReference>
<dbReference type="Gene3D" id="3.40.50.150">
    <property type="entry name" value="Vaccinia Virus protein VP39"/>
    <property type="match status" value="1"/>
</dbReference>
<dbReference type="AlphaFoldDB" id="A0A942URJ3"/>
<organism evidence="2 3">
    <name type="scientific">Anaeromonas frigoriresistens</name>
    <dbReference type="NCBI Taxonomy" id="2683708"/>
    <lineage>
        <taxon>Bacteria</taxon>
        <taxon>Bacillati</taxon>
        <taxon>Bacillota</taxon>
        <taxon>Tissierellia</taxon>
        <taxon>Tissierellales</taxon>
        <taxon>Thermohalobacteraceae</taxon>
        <taxon>Anaeromonas</taxon>
    </lineage>
</organism>
<keyword evidence="2" id="KW-0489">Methyltransferase</keyword>
<reference evidence="2" key="1">
    <citation type="submission" date="2019-12" db="EMBL/GenBank/DDBJ databases">
        <title>Clostridiaceae gen. nov. sp. nov., isolated from sediment in Xinjiang, China.</title>
        <authorList>
            <person name="Zhang R."/>
        </authorList>
    </citation>
    <scope>NUCLEOTIDE SEQUENCE</scope>
    <source>
        <strain evidence="2">D2Q-11</strain>
    </source>
</reference>
<dbReference type="PANTHER" id="PTHR43591:SF110">
    <property type="entry name" value="RHODANESE DOMAIN-CONTAINING PROTEIN"/>
    <property type="match status" value="1"/>
</dbReference>
<dbReference type="GO" id="GO:0032259">
    <property type="term" value="P:methylation"/>
    <property type="evidence" value="ECO:0007669"/>
    <property type="project" value="UniProtKB-KW"/>
</dbReference>
<gene>
    <name evidence="2" type="ORF">GOQ27_02280</name>
</gene>
<dbReference type="PANTHER" id="PTHR43591">
    <property type="entry name" value="METHYLTRANSFERASE"/>
    <property type="match status" value="1"/>
</dbReference>
<dbReference type="EMBL" id="WSFT01000014">
    <property type="protein sequence ID" value="MBS4537268.1"/>
    <property type="molecule type" value="Genomic_DNA"/>
</dbReference>
<keyword evidence="2" id="KW-0808">Transferase</keyword>
<dbReference type="Pfam" id="PF13847">
    <property type="entry name" value="Methyltransf_31"/>
    <property type="match status" value="1"/>
</dbReference>
<dbReference type="CDD" id="cd02440">
    <property type="entry name" value="AdoMet_MTases"/>
    <property type="match status" value="1"/>
</dbReference>
<sequence length="223" mass="25784">MTIFDKEAKSYDSWYDTKLGNFVDKVERKCAFDLFLPFKGMKVLDIGCGTGNYSIRLAEKGCEVIGIDISDEMLEIARDKAREKNLDIKFYNMDVYNLNFEDENFDGVFSMAAFEFIKYTKKALDEIFRVAKTDGQVLIGTINKDSAWGELYMSNDFKENSVFKYADFKTKEDFNNIFPDNIVDINECLFIPPSIKPQDISVEKEEELSHSKRGGFICVLWKK</sequence>
<protein>
    <submittedName>
        <fullName evidence="2">Methyltransferase domain-containing protein</fullName>
    </submittedName>
</protein>
<accession>A0A942URJ3</accession>
<dbReference type="InterPro" id="IPR025714">
    <property type="entry name" value="Methyltranfer_dom"/>
</dbReference>
<dbReference type="InterPro" id="IPR029063">
    <property type="entry name" value="SAM-dependent_MTases_sf"/>
</dbReference>
<evidence type="ECO:0000313" key="2">
    <source>
        <dbReference type="EMBL" id="MBS4537268.1"/>
    </source>
</evidence>
<comment type="caution">
    <text evidence="2">The sequence shown here is derived from an EMBL/GenBank/DDBJ whole genome shotgun (WGS) entry which is preliminary data.</text>
</comment>
<dbReference type="RefSeq" id="WP_203365199.1">
    <property type="nucleotide sequence ID" value="NZ_WSFT01000014.1"/>
</dbReference>